<dbReference type="Proteomes" id="UP000664132">
    <property type="component" value="Unassembled WGS sequence"/>
</dbReference>
<dbReference type="InterPro" id="IPR019595">
    <property type="entry name" value="DUF2470"/>
</dbReference>
<dbReference type="PANTHER" id="PTHR37783:SF1">
    <property type="entry name" value="MEMBRANE PROTEIN, PUTATIVE (AFU_ORTHOLOGUE AFUA_1G04315)-RELATED"/>
    <property type="match status" value="1"/>
</dbReference>
<evidence type="ECO:0000313" key="4">
    <source>
        <dbReference type="Proteomes" id="UP000664132"/>
    </source>
</evidence>
<proteinExistence type="predicted"/>
<gene>
    <name evidence="3" type="ORF">IFR04_005281</name>
</gene>
<evidence type="ECO:0000256" key="1">
    <source>
        <dbReference type="SAM" id="Phobius"/>
    </source>
</evidence>
<dbReference type="Gene3D" id="3.20.180.10">
    <property type="entry name" value="PNP-oxidase-like"/>
    <property type="match status" value="1"/>
</dbReference>
<protein>
    <recommendedName>
        <fullName evidence="2">DUF2470 domain-containing protein</fullName>
    </recommendedName>
</protein>
<dbReference type="Pfam" id="PF10615">
    <property type="entry name" value="DUF2470"/>
    <property type="match status" value="1"/>
</dbReference>
<feature type="transmembrane region" description="Helical" evidence="1">
    <location>
        <begin position="112"/>
        <end position="131"/>
    </location>
</feature>
<keyword evidence="1" id="KW-1133">Transmembrane helix</keyword>
<evidence type="ECO:0000313" key="3">
    <source>
        <dbReference type="EMBL" id="KAG4421554.1"/>
    </source>
</evidence>
<feature type="transmembrane region" description="Helical" evidence="1">
    <location>
        <begin position="151"/>
        <end position="173"/>
    </location>
</feature>
<keyword evidence="4" id="KW-1185">Reference proteome</keyword>
<evidence type="ECO:0000259" key="2">
    <source>
        <dbReference type="Pfam" id="PF10615"/>
    </source>
</evidence>
<dbReference type="InterPro" id="IPR037119">
    <property type="entry name" value="Haem_oxidase_HugZ-like_sf"/>
</dbReference>
<keyword evidence="1" id="KW-0812">Transmembrane</keyword>
<name>A0A8H7TL07_9HELO</name>
<feature type="domain" description="DUF2470" evidence="2">
    <location>
        <begin position="11"/>
        <end position="85"/>
    </location>
</feature>
<dbReference type="EMBL" id="JAFJYH010000063">
    <property type="protein sequence ID" value="KAG4421554.1"/>
    <property type="molecule type" value="Genomic_DNA"/>
</dbReference>
<dbReference type="AlphaFoldDB" id="A0A8H7TL07"/>
<dbReference type="OrthoDB" id="5553410at2759"/>
<accession>A0A8H7TL07</accession>
<organism evidence="3 4">
    <name type="scientific">Cadophora malorum</name>
    <dbReference type="NCBI Taxonomy" id="108018"/>
    <lineage>
        <taxon>Eukaryota</taxon>
        <taxon>Fungi</taxon>
        <taxon>Dikarya</taxon>
        <taxon>Ascomycota</taxon>
        <taxon>Pezizomycotina</taxon>
        <taxon>Leotiomycetes</taxon>
        <taxon>Helotiales</taxon>
        <taxon>Ploettnerulaceae</taxon>
        <taxon>Cadophora</taxon>
    </lineage>
</organism>
<dbReference type="PANTHER" id="PTHR37783">
    <property type="entry name" value="MEMBRANE PROTEIN, PUTATIVE (AFU_ORTHOLOGUE AFUA_1G04315)-RELATED"/>
    <property type="match status" value="1"/>
</dbReference>
<sequence>MADTPQDDAAKARIIKHMNADHADSLFYYLQHFCKLSSRAAYGATLSSISLSSMTFKTTDGKTHTIPLEPPMKSWSEARTRSVEMDREARSALDISSIRITEYEPPRKPVQVILFAILTLTWLACIFQSFVVPGSLLYKIAGFYPGGAEMFLWVVRKMTWTFIGLHIVETFLLDRLRLRKHGVVRGTAVWWKWIGSCLIEGFACFQRIDATIARKTKEAEKAKH</sequence>
<comment type="caution">
    <text evidence="3">The sequence shown here is derived from an EMBL/GenBank/DDBJ whole genome shotgun (WGS) entry which is preliminary data.</text>
</comment>
<keyword evidence="1" id="KW-0472">Membrane</keyword>
<reference evidence="3" key="1">
    <citation type="submission" date="2021-02" db="EMBL/GenBank/DDBJ databases">
        <title>Genome sequence Cadophora malorum strain M34.</title>
        <authorList>
            <person name="Stefanovic E."/>
            <person name="Vu D."/>
            <person name="Scully C."/>
            <person name="Dijksterhuis J."/>
            <person name="Roader J."/>
            <person name="Houbraken J."/>
        </authorList>
    </citation>
    <scope>NUCLEOTIDE SEQUENCE</scope>
    <source>
        <strain evidence="3">M34</strain>
    </source>
</reference>